<gene>
    <name evidence="4" type="ORF">C7455_101136</name>
</gene>
<comment type="similarity">
    <text evidence="1">Belongs to the 'GDXG' lipolytic enzyme family.</text>
</comment>
<protein>
    <submittedName>
        <fullName evidence="4">Acetyl esterase/lipase</fullName>
    </submittedName>
</protein>
<reference evidence="4 5" key="1">
    <citation type="submission" date="2018-05" db="EMBL/GenBank/DDBJ databases">
        <title>Genomic Encyclopedia of Type Strains, Phase IV (KMG-IV): sequencing the most valuable type-strain genomes for metagenomic binning, comparative biology and taxonomic classification.</title>
        <authorList>
            <person name="Goeker M."/>
        </authorList>
    </citation>
    <scope>NUCLEOTIDE SEQUENCE [LARGE SCALE GENOMIC DNA]</scope>
    <source>
        <strain evidence="4 5">DSM 16097</strain>
    </source>
</reference>
<dbReference type="InterPro" id="IPR013094">
    <property type="entry name" value="AB_hydrolase_3"/>
</dbReference>
<dbReference type="EMBL" id="QGGW01000001">
    <property type="protein sequence ID" value="PWK62110.1"/>
    <property type="molecule type" value="Genomic_DNA"/>
</dbReference>
<evidence type="ECO:0000256" key="2">
    <source>
        <dbReference type="ARBA" id="ARBA00022801"/>
    </source>
</evidence>
<dbReference type="SUPFAM" id="SSF53474">
    <property type="entry name" value="alpha/beta-Hydrolases"/>
    <property type="match status" value="1"/>
</dbReference>
<dbReference type="PANTHER" id="PTHR48081:SF30">
    <property type="entry name" value="ACETYL-HYDROLASE LIPR-RELATED"/>
    <property type="match status" value="1"/>
</dbReference>
<evidence type="ECO:0000313" key="4">
    <source>
        <dbReference type="EMBL" id="PWK62110.1"/>
    </source>
</evidence>
<dbReference type="RefSeq" id="WP_109664135.1">
    <property type="nucleotide sequence ID" value="NZ_QGGW01000001.1"/>
</dbReference>
<dbReference type="PROSITE" id="PS01173">
    <property type="entry name" value="LIPASE_GDXG_HIS"/>
    <property type="match status" value="1"/>
</dbReference>
<dbReference type="Gene3D" id="3.40.50.1820">
    <property type="entry name" value="alpha/beta hydrolase"/>
    <property type="match status" value="1"/>
</dbReference>
<dbReference type="Pfam" id="PF07859">
    <property type="entry name" value="Abhydrolase_3"/>
    <property type="match status" value="1"/>
</dbReference>
<accession>A0A316GLR5</accession>
<dbReference type="InterPro" id="IPR002168">
    <property type="entry name" value="Lipase_GDXG_HIS_AS"/>
</dbReference>
<feature type="domain" description="Alpha/beta hydrolase fold-3" evidence="3">
    <location>
        <begin position="74"/>
        <end position="269"/>
    </location>
</feature>
<evidence type="ECO:0000259" key="3">
    <source>
        <dbReference type="Pfam" id="PF07859"/>
    </source>
</evidence>
<keyword evidence="2" id="KW-0378">Hydrolase</keyword>
<dbReference type="AlphaFoldDB" id="A0A316GLR5"/>
<dbReference type="OrthoDB" id="9806180at2"/>
<dbReference type="InterPro" id="IPR029058">
    <property type="entry name" value="AB_hydrolase_fold"/>
</dbReference>
<sequence length="294" mass="30963">MTDLTATDRFWRIIARWIDRPVLAAVASQRVLRALFAFSARMGSALPAGLTMTRDRHGALWLTPRGVSPDAPVLMYLHGGGFTIGSPRTHAALAGHLAAHAGMRACIPAYRLAPEHPAPAARADAIAAYARLIDRDTPPAALAGDSAGGNLALLVAQHARDTGLPQPRALALIAPAADLTGDIAARFAAAPGEVLIPPAWARRIKRAYLPNIDPADPTISPLCGDLTGLPPALIHVGAEEALADEARRLADRMDVADLTLWPGLPHVWHLHAGRAPAADRALADLGAFLKARIS</sequence>
<dbReference type="GO" id="GO:0004806">
    <property type="term" value="F:triacylglycerol lipase activity"/>
    <property type="evidence" value="ECO:0007669"/>
    <property type="project" value="TreeGrafter"/>
</dbReference>
<proteinExistence type="inferred from homology"/>
<dbReference type="Proteomes" id="UP000245708">
    <property type="component" value="Unassembled WGS sequence"/>
</dbReference>
<dbReference type="InterPro" id="IPR050300">
    <property type="entry name" value="GDXG_lipolytic_enzyme"/>
</dbReference>
<name>A0A316GLR5_9RHOB</name>
<dbReference type="PANTHER" id="PTHR48081">
    <property type="entry name" value="AB HYDROLASE SUPERFAMILY PROTEIN C4A8.06C"/>
    <property type="match status" value="1"/>
</dbReference>
<organism evidence="4 5">
    <name type="scientific">Roseicyclus mahoneyensis</name>
    <dbReference type="NCBI Taxonomy" id="164332"/>
    <lineage>
        <taxon>Bacteria</taxon>
        <taxon>Pseudomonadati</taxon>
        <taxon>Pseudomonadota</taxon>
        <taxon>Alphaproteobacteria</taxon>
        <taxon>Rhodobacterales</taxon>
        <taxon>Roseobacteraceae</taxon>
        <taxon>Roseicyclus</taxon>
    </lineage>
</organism>
<comment type="caution">
    <text evidence="4">The sequence shown here is derived from an EMBL/GenBank/DDBJ whole genome shotgun (WGS) entry which is preliminary data.</text>
</comment>
<evidence type="ECO:0000313" key="5">
    <source>
        <dbReference type="Proteomes" id="UP000245708"/>
    </source>
</evidence>
<keyword evidence="5" id="KW-1185">Reference proteome</keyword>
<evidence type="ECO:0000256" key="1">
    <source>
        <dbReference type="ARBA" id="ARBA00010515"/>
    </source>
</evidence>